<name>A0A0A6UM83_ACTUT</name>
<keyword evidence="3" id="KW-1185">Reference proteome</keyword>
<feature type="transmembrane region" description="Helical" evidence="1">
    <location>
        <begin position="25"/>
        <end position="47"/>
    </location>
</feature>
<dbReference type="RefSeq" id="WP_043525414.1">
    <property type="nucleotide sequence ID" value="NZ_BAABKU010000025.1"/>
</dbReference>
<keyword evidence="1" id="KW-1133">Transmembrane helix</keyword>
<accession>A0A0A6UM83</accession>
<evidence type="ECO:0000256" key="1">
    <source>
        <dbReference type="SAM" id="Phobius"/>
    </source>
</evidence>
<keyword evidence="1" id="KW-0812">Transmembrane</keyword>
<comment type="caution">
    <text evidence="2">The sequence shown here is derived from an EMBL/GenBank/DDBJ whole genome shotgun (WGS) entry which is preliminary data.</text>
</comment>
<dbReference type="EMBL" id="JRTT01000017">
    <property type="protein sequence ID" value="KHD76546.1"/>
    <property type="molecule type" value="Genomic_DNA"/>
</dbReference>
<dbReference type="AlphaFoldDB" id="A0A0A6UM83"/>
<proteinExistence type="predicted"/>
<keyword evidence="1" id="KW-0472">Membrane</keyword>
<evidence type="ECO:0000313" key="2">
    <source>
        <dbReference type="EMBL" id="KHD76546.1"/>
    </source>
</evidence>
<gene>
    <name evidence="2" type="ORF">MB27_16200</name>
</gene>
<dbReference type="STRING" id="1869.MB27_16200"/>
<sequence>MRLLLALLLLGTALAGMGFLIVPVLIANGPAVLGGLGVLLLVIAAVIPRRKPKCTGHHCAGCSDHS</sequence>
<organism evidence="2 3">
    <name type="scientific">Actinoplanes utahensis</name>
    <dbReference type="NCBI Taxonomy" id="1869"/>
    <lineage>
        <taxon>Bacteria</taxon>
        <taxon>Bacillati</taxon>
        <taxon>Actinomycetota</taxon>
        <taxon>Actinomycetes</taxon>
        <taxon>Micromonosporales</taxon>
        <taxon>Micromonosporaceae</taxon>
        <taxon>Actinoplanes</taxon>
    </lineage>
</organism>
<dbReference type="Proteomes" id="UP000054537">
    <property type="component" value="Unassembled WGS sequence"/>
</dbReference>
<reference evidence="2 3" key="1">
    <citation type="submission" date="2014-10" db="EMBL/GenBank/DDBJ databases">
        <title>Draft genome sequence of Actinoplanes utahensis NRRL 12052.</title>
        <authorList>
            <person name="Velasco-Bucheli B."/>
            <person name="del Cerro C."/>
            <person name="Hormigo D."/>
            <person name="Garcia J.L."/>
            <person name="Acebal C."/>
            <person name="Arroyo M."/>
            <person name="de la Mata I."/>
        </authorList>
    </citation>
    <scope>NUCLEOTIDE SEQUENCE [LARGE SCALE GENOMIC DNA]</scope>
    <source>
        <strain evidence="2 3">NRRL 12052</strain>
    </source>
</reference>
<protein>
    <submittedName>
        <fullName evidence="2">Uncharacterized protein</fullName>
    </submittedName>
</protein>
<evidence type="ECO:0000313" key="3">
    <source>
        <dbReference type="Proteomes" id="UP000054537"/>
    </source>
</evidence>